<reference evidence="1" key="1">
    <citation type="journal article" date="2015" name="Nature">
        <title>Complex archaea that bridge the gap between prokaryotes and eukaryotes.</title>
        <authorList>
            <person name="Spang A."/>
            <person name="Saw J.H."/>
            <person name="Jorgensen S.L."/>
            <person name="Zaremba-Niedzwiedzka K."/>
            <person name="Martijn J."/>
            <person name="Lind A.E."/>
            <person name="van Eijk R."/>
            <person name="Schleper C."/>
            <person name="Guy L."/>
            <person name="Ettema T.J."/>
        </authorList>
    </citation>
    <scope>NUCLEOTIDE SEQUENCE</scope>
</reference>
<dbReference type="EMBL" id="LAZR01008459">
    <property type="protein sequence ID" value="KKM78649.1"/>
    <property type="molecule type" value="Genomic_DNA"/>
</dbReference>
<evidence type="ECO:0000313" key="1">
    <source>
        <dbReference type="EMBL" id="KKM78649.1"/>
    </source>
</evidence>
<proteinExistence type="predicted"/>
<dbReference type="AlphaFoldDB" id="A0A0F9K8X7"/>
<name>A0A0F9K8X7_9ZZZZ</name>
<organism evidence="1">
    <name type="scientific">marine sediment metagenome</name>
    <dbReference type="NCBI Taxonomy" id="412755"/>
    <lineage>
        <taxon>unclassified sequences</taxon>
        <taxon>metagenomes</taxon>
        <taxon>ecological metagenomes</taxon>
    </lineage>
</organism>
<accession>A0A0F9K8X7</accession>
<comment type="caution">
    <text evidence="1">The sequence shown here is derived from an EMBL/GenBank/DDBJ whole genome shotgun (WGS) entry which is preliminary data.</text>
</comment>
<gene>
    <name evidence="1" type="ORF">LCGC14_1357890</name>
</gene>
<sequence length="96" mass="10869">MTVYYKDGVVGDLQPVAQKGLGRLDRAHSARVRSALTIVTSKRDGNHMAGSFHYIGLAFDVRPFEGWDKARYLKAFGHGWQVIVNNDYVHCEYDPK</sequence>
<evidence type="ECO:0008006" key="2">
    <source>
        <dbReference type="Google" id="ProtNLM"/>
    </source>
</evidence>
<protein>
    <recommendedName>
        <fullName evidence="2">Peptidase M15A C-terminal domain-containing protein</fullName>
    </recommendedName>
</protein>